<evidence type="ECO:0000313" key="1">
    <source>
        <dbReference type="EMBL" id="TFK15698.1"/>
    </source>
</evidence>
<dbReference type="AlphaFoldDB" id="A0A4D9F8L8"/>
<accession>A0A4D9F8L8</accession>
<sequence length="131" mass="14312">MGEQECTHSILMISFDIMGPYPTAGSGKDETDNIARILLHDQSFITISWLNIIEIYILYISSGRLLLGDGMCLQSWQGNAIVLSAEINAGLLFSLALREQESAVVGLEMGGKNILHCYPCPFKTGAVLLSF</sequence>
<proteinExistence type="predicted"/>
<evidence type="ECO:0000313" key="2">
    <source>
        <dbReference type="Proteomes" id="UP000297703"/>
    </source>
</evidence>
<name>A0A4D9F8L8_9SAUR</name>
<keyword evidence="2" id="KW-1185">Reference proteome</keyword>
<reference evidence="1 2" key="1">
    <citation type="submission" date="2019-04" db="EMBL/GenBank/DDBJ databases">
        <title>Draft genome of the big-headed turtle Platysternon megacephalum.</title>
        <authorList>
            <person name="Gong S."/>
        </authorList>
    </citation>
    <scope>NUCLEOTIDE SEQUENCE [LARGE SCALE GENOMIC DNA]</scope>
    <source>
        <strain evidence="1">DO16091913</strain>
        <tissue evidence="1">Muscle</tissue>
    </source>
</reference>
<dbReference type="Proteomes" id="UP000297703">
    <property type="component" value="Unassembled WGS sequence"/>
</dbReference>
<gene>
    <name evidence="1" type="ORF">DR999_PMT00571</name>
</gene>
<comment type="caution">
    <text evidence="1">The sequence shown here is derived from an EMBL/GenBank/DDBJ whole genome shotgun (WGS) entry which is preliminary data.</text>
</comment>
<reference evidence="1 2" key="2">
    <citation type="submission" date="2019-04" db="EMBL/GenBank/DDBJ databases">
        <title>The genome sequence of big-headed turtle.</title>
        <authorList>
            <person name="Gong S."/>
        </authorList>
    </citation>
    <scope>NUCLEOTIDE SEQUENCE [LARGE SCALE GENOMIC DNA]</scope>
    <source>
        <strain evidence="1">DO16091913</strain>
        <tissue evidence="1">Muscle</tissue>
    </source>
</reference>
<dbReference type="EMBL" id="QXTE01000003">
    <property type="protein sequence ID" value="TFK15698.1"/>
    <property type="molecule type" value="Genomic_DNA"/>
</dbReference>
<protein>
    <submittedName>
        <fullName evidence="1">Uncharacterized protein</fullName>
    </submittedName>
</protein>
<organism evidence="1 2">
    <name type="scientific">Platysternon megacephalum</name>
    <name type="common">big-headed turtle</name>
    <dbReference type="NCBI Taxonomy" id="55544"/>
    <lineage>
        <taxon>Eukaryota</taxon>
        <taxon>Metazoa</taxon>
        <taxon>Chordata</taxon>
        <taxon>Craniata</taxon>
        <taxon>Vertebrata</taxon>
        <taxon>Euteleostomi</taxon>
        <taxon>Archelosauria</taxon>
        <taxon>Testudinata</taxon>
        <taxon>Testudines</taxon>
        <taxon>Cryptodira</taxon>
        <taxon>Durocryptodira</taxon>
        <taxon>Testudinoidea</taxon>
        <taxon>Platysternidae</taxon>
        <taxon>Platysternon</taxon>
    </lineage>
</organism>